<dbReference type="InterPro" id="IPR036526">
    <property type="entry name" value="C-N_Hydrolase_sf"/>
</dbReference>
<dbReference type="Pfam" id="PF00795">
    <property type="entry name" value="CN_hydrolase"/>
    <property type="match status" value="1"/>
</dbReference>
<accession>A0A0S6WAR1</accession>
<reference evidence="3" key="1">
    <citation type="journal article" date="2015" name="PeerJ">
        <title>First genomic representation of candidate bacterial phylum KSB3 points to enhanced environmental sensing as a trigger of wastewater bulking.</title>
        <authorList>
            <person name="Sekiguchi Y."/>
            <person name="Ohashi A."/>
            <person name="Parks D.H."/>
            <person name="Yamauchi T."/>
            <person name="Tyson G.W."/>
            <person name="Hugenholtz P."/>
        </authorList>
    </citation>
    <scope>NUCLEOTIDE SEQUENCE [LARGE SCALE GENOMIC DNA]</scope>
</reference>
<comment type="similarity">
    <text evidence="1">Belongs to the carbon-nitrogen hydrolase superfamily. NIT1/NIT2 family.</text>
</comment>
<dbReference type="AlphaFoldDB" id="A0A0S6WAR1"/>
<feature type="domain" description="CN hydrolase" evidence="2">
    <location>
        <begin position="1"/>
        <end position="239"/>
    </location>
</feature>
<evidence type="ECO:0000256" key="1">
    <source>
        <dbReference type="ARBA" id="ARBA00010613"/>
    </source>
</evidence>
<protein>
    <recommendedName>
        <fullName evidence="2">CN hydrolase domain-containing protein</fullName>
    </recommendedName>
</protein>
<gene>
    <name evidence="3" type="ORF">U27_01829</name>
</gene>
<organism evidence="3">
    <name type="scientific">Vecturithrix granuli</name>
    <dbReference type="NCBI Taxonomy" id="1499967"/>
    <lineage>
        <taxon>Bacteria</taxon>
        <taxon>Candidatus Moduliflexota</taxon>
        <taxon>Candidatus Vecturitrichia</taxon>
        <taxon>Candidatus Vecturitrichales</taxon>
        <taxon>Candidatus Vecturitrichaceae</taxon>
        <taxon>Candidatus Vecturithrix</taxon>
    </lineage>
</organism>
<proteinExistence type="inferred from homology"/>
<evidence type="ECO:0000313" key="3">
    <source>
        <dbReference type="EMBL" id="GAK54998.1"/>
    </source>
</evidence>
<evidence type="ECO:0000313" key="4">
    <source>
        <dbReference type="Proteomes" id="UP000030661"/>
    </source>
</evidence>
<dbReference type="PANTHER" id="PTHR23088:SF27">
    <property type="entry name" value="DEAMINATED GLUTATHIONE AMIDASE"/>
    <property type="match status" value="1"/>
</dbReference>
<dbReference type="PANTHER" id="PTHR23088">
    <property type="entry name" value="NITRILASE-RELATED"/>
    <property type="match status" value="1"/>
</dbReference>
<dbReference type="eggNOG" id="COG0388">
    <property type="taxonomic scope" value="Bacteria"/>
</dbReference>
<sequence length="262" mass="28936">MKLALAQLPISPNPEDNIAAAQRFATTASEQNATILAFPEMFMALPRKNVALATVAEPLDGPFVTALQDLARKHHLYVVAGVWERIPQEERVGNVIVMLSPQGELLTAYRKLHLFDALNVRESDTMIAGKTLPEVIPVADFKIGLAICYDLRFPELFRYLAFQGANAILLPSAWYAGTLKEDHWLTLLRARAIENTCYVAAVNAISSSFCGRSAAFDPFGVQIADAGEQEQILIVELQAERLHNVRAKLPVLAHVRSDLCMK</sequence>
<dbReference type="EMBL" id="DF820463">
    <property type="protein sequence ID" value="GAK54998.1"/>
    <property type="molecule type" value="Genomic_DNA"/>
</dbReference>
<dbReference type="STRING" id="1499967.U27_01829"/>
<keyword evidence="4" id="KW-1185">Reference proteome</keyword>
<dbReference type="CDD" id="cd07581">
    <property type="entry name" value="nitrilase_3"/>
    <property type="match status" value="1"/>
</dbReference>
<dbReference type="InterPro" id="IPR001110">
    <property type="entry name" value="UPF0012_CS"/>
</dbReference>
<evidence type="ECO:0000259" key="2">
    <source>
        <dbReference type="PROSITE" id="PS50263"/>
    </source>
</evidence>
<dbReference type="Proteomes" id="UP000030661">
    <property type="component" value="Unassembled WGS sequence"/>
</dbReference>
<dbReference type="HOGENOM" id="CLU_030130_1_2_0"/>
<dbReference type="PROSITE" id="PS01227">
    <property type="entry name" value="UPF0012"/>
    <property type="match status" value="1"/>
</dbReference>
<name>A0A0S6WAR1_VECG1</name>
<dbReference type="SUPFAM" id="SSF56317">
    <property type="entry name" value="Carbon-nitrogen hydrolase"/>
    <property type="match status" value="1"/>
</dbReference>
<dbReference type="Gene3D" id="3.60.110.10">
    <property type="entry name" value="Carbon-nitrogen hydrolase"/>
    <property type="match status" value="1"/>
</dbReference>
<dbReference type="PROSITE" id="PS50263">
    <property type="entry name" value="CN_HYDROLASE"/>
    <property type="match status" value="1"/>
</dbReference>
<dbReference type="InterPro" id="IPR003010">
    <property type="entry name" value="C-N_Hydrolase"/>
</dbReference>